<sequence length="263" mass="31023">MHDYLVLFRNGFISEFLKHRNTFLLWFVLLVPFVITTITFLTVWTDQALDVVNPWRWYIVFNYKPYFHIFVFLQILLICHVNYIEHRNNTWKNLRVLSVPFEVVFFSKVVFSYLILTVNVLEFYFLIMLSGDLLSKLRPELGFQDTNYWIEGFIPSCKFIAASTCLTSILYWVSYYIKSIIISIIIGLLGYVSALVLFLYTSRSGYTGFPYAEWHPFNFSALAFNSFGTGNHLLTMEYVYYGLIGGIVILSMHYVWTRYKSVL</sequence>
<keyword evidence="3" id="KW-1185">Reference proteome</keyword>
<proteinExistence type="predicted"/>
<accession>A0AAE3R692</accession>
<feature type="transmembrane region" description="Helical" evidence="1">
    <location>
        <begin position="148"/>
        <end position="173"/>
    </location>
</feature>
<keyword evidence="1" id="KW-1133">Transmembrane helix</keyword>
<reference evidence="2" key="1">
    <citation type="submission" date="2023-05" db="EMBL/GenBank/DDBJ databases">
        <authorList>
            <person name="Zhang X."/>
        </authorList>
    </citation>
    <scope>NUCLEOTIDE SEQUENCE</scope>
    <source>
        <strain evidence="2">BD1B2-1</strain>
    </source>
</reference>
<dbReference type="Pfam" id="PF12730">
    <property type="entry name" value="ABC2_membrane_4"/>
    <property type="match status" value="1"/>
</dbReference>
<feature type="transmembrane region" description="Helical" evidence="1">
    <location>
        <begin position="23"/>
        <end position="45"/>
    </location>
</feature>
<organism evidence="2 3">
    <name type="scientific">Xanthocytophaga agilis</name>
    <dbReference type="NCBI Taxonomy" id="3048010"/>
    <lineage>
        <taxon>Bacteria</taxon>
        <taxon>Pseudomonadati</taxon>
        <taxon>Bacteroidota</taxon>
        <taxon>Cytophagia</taxon>
        <taxon>Cytophagales</taxon>
        <taxon>Rhodocytophagaceae</taxon>
        <taxon>Xanthocytophaga</taxon>
    </lineage>
</organism>
<evidence type="ECO:0000313" key="3">
    <source>
        <dbReference type="Proteomes" id="UP001232063"/>
    </source>
</evidence>
<feature type="transmembrane region" description="Helical" evidence="1">
    <location>
        <begin position="105"/>
        <end position="128"/>
    </location>
</feature>
<name>A0AAE3R692_9BACT</name>
<keyword evidence="1" id="KW-0472">Membrane</keyword>
<dbReference type="RefSeq" id="WP_314515648.1">
    <property type="nucleotide sequence ID" value="NZ_JASJOU010000011.1"/>
</dbReference>
<evidence type="ECO:0000256" key="1">
    <source>
        <dbReference type="SAM" id="Phobius"/>
    </source>
</evidence>
<dbReference type="EMBL" id="JASJOU010000011">
    <property type="protein sequence ID" value="MDJ1504411.1"/>
    <property type="molecule type" value="Genomic_DNA"/>
</dbReference>
<feature type="transmembrane region" description="Helical" evidence="1">
    <location>
        <begin position="180"/>
        <end position="200"/>
    </location>
</feature>
<keyword evidence="1" id="KW-0812">Transmembrane</keyword>
<protein>
    <submittedName>
        <fullName evidence="2">ABC transporter permease</fullName>
    </submittedName>
</protein>
<feature type="transmembrane region" description="Helical" evidence="1">
    <location>
        <begin position="65"/>
        <end position="84"/>
    </location>
</feature>
<feature type="transmembrane region" description="Helical" evidence="1">
    <location>
        <begin position="238"/>
        <end position="256"/>
    </location>
</feature>
<comment type="caution">
    <text evidence="2">The sequence shown here is derived from an EMBL/GenBank/DDBJ whole genome shotgun (WGS) entry which is preliminary data.</text>
</comment>
<gene>
    <name evidence="2" type="ORF">QNI22_27370</name>
</gene>
<dbReference type="Proteomes" id="UP001232063">
    <property type="component" value="Unassembled WGS sequence"/>
</dbReference>
<dbReference type="AlphaFoldDB" id="A0AAE3R692"/>
<evidence type="ECO:0000313" key="2">
    <source>
        <dbReference type="EMBL" id="MDJ1504411.1"/>
    </source>
</evidence>